<evidence type="ECO:0000259" key="7">
    <source>
        <dbReference type="Pfam" id="PF02656"/>
    </source>
</evidence>
<evidence type="ECO:0000256" key="6">
    <source>
        <dbReference type="SAM" id="Phobius"/>
    </source>
</evidence>
<dbReference type="OrthoDB" id="582337at2"/>
<dbReference type="KEGG" id="cyt:cce_3845"/>
<dbReference type="EMBL" id="CP000806">
    <property type="protein sequence ID" value="ACB53193.1"/>
    <property type="molecule type" value="Genomic_DNA"/>
</dbReference>
<keyword evidence="9" id="KW-1185">Reference proteome</keyword>
<keyword evidence="5 6" id="KW-0472">Membrane</keyword>
<organism evidence="8 9">
    <name type="scientific">Crocosphaera subtropica (strain ATCC 51142 / BH68)</name>
    <name type="common">Cyanothece sp. (strain ATCC 51142)</name>
    <dbReference type="NCBI Taxonomy" id="43989"/>
    <lineage>
        <taxon>Bacteria</taxon>
        <taxon>Bacillati</taxon>
        <taxon>Cyanobacteriota</taxon>
        <taxon>Cyanophyceae</taxon>
        <taxon>Oscillatoriophycideae</taxon>
        <taxon>Chroococcales</taxon>
        <taxon>Aphanothecaceae</taxon>
        <taxon>Crocosphaera</taxon>
        <taxon>Crocosphaera subtropica</taxon>
    </lineage>
</organism>
<dbReference type="GO" id="GO:0005886">
    <property type="term" value="C:plasma membrane"/>
    <property type="evidence" value="ECO:0007669"/>
    <property type="project" value="UniProtKB-SubCell"/>
</dbReference>
<feature type="transmembrane region" description="Helical" evidence="6">
    <location>
        <begin position="68"/>
        <end position="90"/>
    </location>
</feature>
<dbReference type="AlphaFoldDB" id="B1WP14"/>
<evidence type="ECO:0000313" key="8">
    <source>
        <dbReference type="EMBL" id="ACB53193.1"/>
    </source>
</evidence>
<protein>
    <recommendedName>
        <fullName evidence="7">DUF202 domain-containing protein</fullName>
    </recommendedName>
</protein>
<feature type="transmembrane region" description="Helical" evidence="6">
    <location>
        <begin position="28"/>
        <end position="47"/>
    </location>
</feature>
<evidence type="ECO:0000256" key="2">
    <source>
        <dbReference type="ARBA" id="ARBA00022475"/>
    </source>
</evidence>
<dbReference type="HOGENOM" id="CLU_053359_6_2_3"/>
<proteinExistence type="predicted"/>
<accession>B1WP14</accession>
<keyword evidence="3 6" id="KW-0812">Transmembrane</keyword>
<dbReference type="RefSeq" id="WP_009547171.1">
    <property type="nucleotide sequence ID" value="NC_010546.1"/>
</dbReference>
<feature type="domain" description="DUF202" evidence="7">
    <location>
        <begin position="17"/>
        <end position="90"/>
    </location>
</feature>
<keyword evidence="4 6" id="KW-1133">Transmembrane helix</keyword>
<evidence type="ECO:0000313" key="9">
    <source>
        <dbReference type="Proteomes" id="UP000001203"/>
    </source>
</evidence>
<feature type="transmembrane region" description="Helical" evidence="6">
    <location>
        <begin position="110"/>
        <end position="131"/>
    </location>
</feature>
<dbReference type="eggNOG" id="COG2149">
    <property type="taxonomic scope" value="Bacteria"/>
</dbReference>
<dbReference type="PANTHER" id="PTHR34187">
    <property type="entry name" value="FGR18P"/>
    <property type="match status" value="1"/>
</dbReference>
<evidence type="ECO:0000256" key="1">
    <source>
        <dbReference type="ARBA" id="ARBA00004651"/>
    </source>
</evidence>
<reference evidence="8 9" key="1">
    <citation type="journal article" date="2008" name="Proc. Natl. Acad. Sci. U.S.A.">
        <title>The genome of Cyanothece 51142, a unicellular diazotrophic cyanobacterium important in the marine nitrogen cycle.</title>
        <authorList>
            <person name="Welsh E.A."/>
            <person name="Liberton M."/>
            <person name="Stoeckel J."/>
            <person name="Loh T."/>
            <person name="Elvitigala T."/>
            <person name="Wang C."/>
            <person name="Wollam A."/>
            <person name="Fulton R.S."/>
            <person name="Clifton S.W."/>
            <person name="Jacobs J.M."/>
            <person name="Aurora R."/>
            <person name="Ghosh B.K."/>
            <person name="Sherman L.A."/>
            <person name="Smith R.D."/>
            <person name="Wilson R.K."/>
            <person name="Pakrasi H.B."/>
        </authorList>
    </citation>
    <scope>NUCLEOTIDE SEQUENCE [LARGE SCALE GENOMIC DNA]</scope>
    <source>
        <strain evidence="9">ATCC 51142 / BH68</strain>
    </source>
</reference>
<evidence type="ECO:0000256" key="3">
    <source>
        <dbReference type="ARBA" id="ARBA00022692"/>
    </source>
</evidence>
<dbReference type="InterPro" id="IPR003807">
    <property type="entry name" value="DUF202"/>
</dbReference>
<dbReference type="PANTHER" id="PTHR34187:SF2">
    <property type="entry name" value="DUF202 DOMAIN-CONTAINING PROTEIN"/>
    <property type="match status" value="1"/>
</dbReference>
<gene>
    <name evidence="8" type="ordered locus">cce_3845</name>
</gene>
<evidence type="ECO:0000256" key="5">
    <source>
        <dbReference type="ARBA" id="ARBA00023136"/>
    </source>
</evidence>
<keyword evidence="2" id="KW-1003">Cell membrane</keyword>
<dbReference type="Pfam" id="PF02656">
    <property type="entry name" value="DUF202"/>
    <property type="match status" value="1"/>
</dbReference>
<evidence type="ECO:0000256" key="4">
    <source>
        <dbReference type="ARBA" id="ARBA00022989"/>
    </source>
</evidence>
<dbReference type="Proteomes" id="UP000001203">
    <property type="component" value="Chromosome circular"/>
</dbReference>
<sequence length="132" mass="14866">MTPDKITGATNELAKERNRAAAERTMTAWIQNCLTLVGFGFAIDQIFQALQQKFPHKNPSITIESAHSISLILIAIGIGLLIIAMVQHYFEVQSIKRDDYFFYPSHYLNIIVVFAIIAFGFVSLFIIFLGIN</sequence>
<dbReference type="InterPro" id="IPR052053">
    <property type="entry name" value="IM_YidH-like"/>
</dbReference>
<comment type="subcellular location">
    <subcellularLocation>
        <location evidence="1">Cell membrane</location>
        <topology evidence="1">Multi-pass membrane protein</topology>
    </subcellularLocation>
</comment>
<name>B1WP14_CROS5</name>
<dbReference type="STRING" id="43989.cce_3845"/>